<sequence length="61" mass="6667">MGSVLDAFISRADLADLALLLWAVGVTGLLLAAMQQLGAANRRFDLFVQELARFNRRFGGE</sequence>
<evidence type="ECO:0000313" key="2">
    <source>
        <dbReference type="EMBL" id="TCO14123.1"/>
    </source>
</evidence>
<keyword evidence="1" id="KW-0812">Transmembrane</keyword>
<evidence type="ECO:0000256" key="1">
    <source>
        <dbReference type="SAM" id="Phobius"/>
    </source>
</evidence>
<name>A0A4R2GX61_9HYPH</name>
<dbReference type="Proteomes" id="UP000294881">
    <property type="component" value="Unassembled WGS sequence"/>
</dbReference>
<organism evidence="2 3">
    <name type="scientific">Camelimonas lactis</name>
    <dbReference type="NCBI Taxonomy" id="659006"/>
    <lineage>
        <taxon>Bacteria</taxon>
        <taxon>Pseudomonadati</taxon>
        <taxon>Pseudomonadota</taxon>
        <taxon>Alphaproteobacteria</taxon>
        <taxon>Hyphomicrobiales</taxon>
        <taxon>Chelatococcaceae</taxon>
        <taxon>Camelimonas</taxon>
    </lineage>
</organism>
<reference evidence="2 3" key="1">
    <citation type="submission" date="2019-03" db="EMBL/GenBank/DDBJ databases">
        <title>Genomic Encyclopedia of Type Strains, Phase IV (KMG-IV): sequencing the most valuable type-strain genomes for metagenomic binning, comparative biology and taxonomic classification.</title>
        <authorList>
            <person name="Goeker M."/>
        </authorList>
    </citation>
    <scope>NUCLEOTIDE SEQUENCE [LARGE SCALE GENOMIC DNA]</scope>
    <source>
        <strain evidence="2 3">DSM 22958</strain>
    </source>
</reference>
<feature type="transmembrane region" description="Helical" evidence="1">
    <location>
        <begin position="14"/>
        <end position="34"/>
    </location>
</feature>
<keyword evidence="3" id="KW-1185">Reference proteome</keyword>
<keyword evidence="1" id="KW-1133">Transmembrane helix</keyword>
<evidence type="ECO:0000313" key="3">
    <source>
        <dbReference type="Proteomes" id="UP000294881"/>
    </source>
</evidence>
<accession>A0A4R2GX61</accession>
<comment type="caution">
    <text evidence="2">The sequence shown here is derived from an EMBL/GenBank/DDBJ whole genome shotgun (WGS) entry which is preliminary data.</text>
</comment>
<keyword evidence="1" id="KW-0472">Membrane</keyword>
<protein>
    <submittedName>
        <fullName evidence="2">Uncharacterized protein</fullName>
    </submittedName>
</protein>
<dbReference type="AlphaFoldDB" id="A0A4R2GX61"/>
<proteinExistence type="predicted"/>
<dbReference type="EMBL" id="SLWL01000004">
    <property type="protein sequence ID" value="TCO14123.1"/>
    <property type="molecule type" value="Genomic_DNA"/>
</dbReference>
<dbReference type="RefSeq" id="WP_132004863.1">
    <property type="nucleotide sequence ID" value="NZ_JBHUNN010000002.1"/>
</dbReference>
<gene>
    <name evidence="2" type="ORF">EV666_10475</name>
</gene>